<gene>
    <name evidence="1" type="ORF">SDC9_131252</name>
</gene>
<name>A0A645D4P6_9ZZZZ</name>
<proteinExistence type="predicted"/>
<comment type="caution">
    <text evidence="1">The sequence shown here is derived from an EMBL/GenBank/DDBJ whole genome shotgun (WGS) entry which is preliminary data.</text>
</comment>
<evidence type="ECO:0000313" key="1">
    <source>
        <dbReference type="EMBL" id="MPM84181.1"/>
    </source>
</evidence>
<dbReference type="AlphaFoldDB" id="A0A645D4P6"/>
<accession>A0A645D4P6</accession>
<sequence>MLRAWLYRIISRFIHENMGIEVSIEDTGNPNYKTLYVHLKVSNEVVASGYTKLEVKIN</sequence>
<reference evidence="1" key="1">
    <citation type="submission" date="2019-08" db="EMBL/GenBank/DDBJ databases">
        <authorList>
            <person name="Kucharzyk K."/>
            <person name="Murdoch R.W."/>
            <person name="Higgins S."/>
            <person name="Loffler F."/>
        </authorList>
    </citation>
    <scope>NUCLEOTIDE SEQUENCE</scope>
</reference>
<protein>
    <submittedName>
        <fullName evidence="1">Uncharacterized protein</fullName>
    </submittedName>
</protein>
<organism evidence="1">
    <name type="scientific">bioreactor metagenome</name>
    <dbReference type="NCBI Taxonomy" id="1076179"/>
    <lineage>
        <taxon>unclassified sequences</taxon>
        <taxon>metagenomes</taxon>
        <taxon>ecological metagenomes</taxon>
    </lineage>
</organism>
<dbReference type="EMBL" id="VSSQ01032793">
    <property type="protein sequence ID" value="MPM84181.1"/>
    <property type="molecule type" value="Genomic_DNA"/>
</dbReference>